<organism evidence="2 3">
    <name type="scientific">Fibroporia radiculosa</name>
    <dbReference type="NCBI Taxonomy" id="599839"/>
    <lineage>
        <taxon>Eukaryota</taxon>
        <taxon>Fungi</taxon>
        <taxon>Dikarya</taxon>
        <taxon>Basidiomycota</taxon>
        <taxon>Agaricomycotina</taxon>
        <taxon>Agaricomycetes</taxon>
        <taxon>Polyporales</taxon>
        <taxon>Fibroporiaceae</taxon>
        <taxon>Fibroporia</taxon>
    </lineage>
</organism>
<sequence>MNAQQTQLPSVHLVDIPPQGAQQKQQELPIVNGVSPLTTQLYAKPFTASPQIIPYTEARRDGSACSATPFSPFLIHSGTDPSADDTGTWTSISDTRTSSSSYWEPDPHGDAPNTDTEPSELRESFSFRGAQYDVQRTILRPNPRFALPPRSSAPGPPAPLQRDSAAGDATDADDAPREMPPRDAAARGVKRVTEWRNFEEDVAFREHEYLLEQAGCGRVEIWVTEERRQQNGREGEGRPRVFFPLLSPSTR</sequence>
<feature type="region of interest" description="Disordered" evidence="1">
    <location>
        <begin position="227"/>
        <end position="251"/>
    </location>
</feature>
<proteinExistence type="predicted"/>
<dbReference type="OrthoDB" id="2795484at2759"/>
<evidence type="ECO:0000313" key="3">
    <source>
        <dbReference type="Proteomes" id="UP000006352"/>
    </source>
</evidence>
<evidence type="ECO:0000313" key="2">
    <source>
        <dbReference type="EMBL" id="CCM02965.1"/>
    </source>
</evidence>
<evidence type="ECO:0000256" key="1">
    <source>
        <dbReference type="SAM" id="MobiDB-lite"/>
    </source>
</evidence>
<feature type="region of interest" description="Disordered" evidence="1">
    <location>
        <begin position="142"/>
        <end position="186"/>
    </location>
</feature>
<dbReference type="Proteomes" id="UP000006352">
    <property type="component" value="Unassembled WGS sequence"/>
</dbReference>
<dbReference type="EMBL" id="HE797096">
    <property type="protein sequence ID" value="CCM02965.1"/>
    <property type="molecule type" value="Genomic_DNA"/>
</dbReference>
<dbReference type="RefSeq" id="XP_012182248.1">
    <property type="nucleotide sequence ID" value="XM_012326858.1"/>
</dbReference>
<gene>
    <name evidence="2" type="ORF">FIBRA_05080</name>
</gene>
<feature type="region of interest" description="Disordered" evidence="1">
    <location>
        <begin position="76"/>
        <end position="121"/>
    </location>
</feature>
<protein>
    <submittedName>
        <fullName evidence="2">Uncharacterized protein</fullName>
    </submittedName>
</protein>
<accession>J4GQC9</accession>
<dbReference type="AlphaFoldDB" id="J4GQC9"/>
<reference evidence="2 3" key="1">
    <citation type="journal article" date="2012" name="Appl. Environ. Microbiol.">
        <title>Short-read sequencing for genomic analysis of the brown rot fungus Fibroporia radiculosa.</title>
        <authorList>
            <person name="Tang J.D."/>
            <person name="Perkins A.D."/>
            <person name="Sonstegard T.S."/>
            <person name="Schroeder S.G."/>
            <person name="Burgess S.C."/>
            <person name="Diehl S.V."/>
        </authorList>
    </citation>
    <scope>NUCLEOTIDE SEQUENCE [LARGE SCALE GENOMIC DNA]</scope>
    <source>
        <strain evidence="2 3">TFFH 294</strain>
    </source>
</reference>
<dbReference type="GeneID" id="24097876"/>
<feature type="compositionally biased region" description="Low complexity" evidence="1">
    <location>
        <begin position="88"/>
        <end position="101"/>
    </location>
</feature>
<dbReference type="HOGENOM" id="CLU_1107157_0_0_1"/>
<feature type="compositionally biased region" description="Basic and acidic residues" evidence="1">
    <location>
        <begin position="227"/>
        <end position="239"/>
    </location>
</feature>
<feature type="compositionally biased region" description="Basic and acidic residues" evidence="1">
    <location>
        <begin position="174"/>
        <end position="186"/>
    </location>
</feature>
<name>J4GQC9_9APHY</name>
<keyword evidence="3" id="KW-1185">Reference proteome</keyword>
<dbReference type="InParanoid" id="J4GQC9"/>